<dbReference type="Gene3D" id="3.40.50.720">
    <property type="entry name" value="NAD(P)-binding Rossmann-like Domain"/>
    <property type="match status" value="1"/>
</dbReference>
<dbReference type="PRINTS" id="PR00081">
    <property type="entry name" value="GDHRDH"/>
</dbReference>
<dbReference type="Proteomes" id="UP001156441">
    <property type="component" value="Unassembled WGS sequence"/>
</dbReference>
<dbReference type="PROSITE" id="PS00061">
    <property type="entry name" value="ADH_SHORT"/>
    <property type="match status" value="1"/>
</dbReference>
<name>A0ABT2J663_9PSEU</name>
<accession>A0ABT2J663</accession>
<dbReference type="PANTHER" id="PTHR24321:SF14">
    <property type="entry name" value="SHORT-CHAIN TYPE DEHYDROGENASE_REDUCTASE BLR2146-RELATED"/>
    <property type="match status" value="1"/>
</dbReference>
<evidence type="ECO:0000313" key="3">
    <source>
        <dbReference type="EMBL" id="MCT2582985.1"/>
    </source>
</evidence>
<dbReference type="SUPFAM" id="SSF51735">
    <property type="entry name" value="NAD(P)-binding Rossmann-fold domains"/>
    <property type="match status" value="1"/>
</dbReference>
<dbReference type="PRINTS" id="PR00080">
    <property type="entry name" value="SDRFAMILY"/>
</dbReference>
<dbReference type="EMBL" id="JAFFZE010000006">
    <property type="protein sequence ID" value="MCT2582985.1"/>
    <property type="molecule type" value="Genomic_DNA"/>
</dbReference>
<dbReference type="CDD" id="cd05233">
    <property type="entry name" value="SDR_c"/>
    <property type="match status" value="1"/>
</dbReference>
<keyword evidence="4" id="KW-1185">Reference proteome</keyword>
<dbReference type="InterPro" id="IPR002347">
    <property type="entry name" value="SDR_fam"/>
</dbReference>
<dbReference type="PANTHER" id="PTHR24321">
    <property type="entry name" value="DEHYDROGENASES, SHORT CHAIN"/>
    <property type="match status" value="1"/>
</dbReference>
<reference evidence="3 4" key="1">
    <citation type="submission" date="2021-02" db="EMBL/GenBank/DDBJ databases">
        <title>Actinophytocola xerophila sp. nov., isolated from soil of cotton cropping field.</title>
        <authorList>
            <person name="Huang R."/>
            <person name="Chen X."/>
            <person name="Ge X."/>
            <person name="Liu W."/>
        </authorList>
    </citation>
    <scope>NUCLEOTIDE SEQUENCE [LARGE SCALE GENOMIC DNA]</scope>
    <source>
        <strain evidence="3 4">S1-96</strain>
    </source>
</reference>
<keyword evidence="2" id="KW-0560">Oxidoreductase</keyword>
<comment type="similarity">
    <text evidence="1">Belongs to the short-chain dehydrogenases/reductases (SDR) family.</text>
</comment>
<proteinExistence type="inferred from homology"/>
<evidence type="ECO:0000256" key="2">
    <source>
        <dbReference type="ARBA" id="ARBA00023002"/>
    </source>
</evidence>
<dbReference type="Pfam" id="PF13561">
    <property type="entry name" value="adh_short_C2"/>
    <property type="match status" value="1"/>
</dbReference>
<protein>
    <submittedName>
        <fullName evidence="3">SDR family oxidoreductase</fullName>
    </submittedName>
</protein>
<comment type="caution">
    <text evidence="3">The sequence shown here is derived from an EMBL/GenBank/DDBJ whole genome shotgun (WGS) entry which is preliminary data.</text>
</comment>
<dbReference type="InterPro" id="IPR020904">
    <property type="entry name" value="Sc_DH/Rdtase_CS"/>
</dbReference>
<evidence type="ECO:0000256" key="1">
    <source>
        <dbReference type="ARBA" id="ARBA00006484"/>
    </source>
</evidence>
<organism evidence="3 4">
    <name type="scientific">Actinophytocola gossypii</name>
    <dbReference type="NCBI Taxonomy" id="2812003"/>
    <lineage>
        <taxon>Bacteria</taxon>
        <taxon>Bacillati</taxon>
        <taxon>Actinomycetota</taxon>
        <taxon>Actinomycetes</taxon>
        <taxon>Pseudonocardiales</taxon>
        <taxon>Pseudonocardiaceae</taxon>
    </lineage>
</organism>
<evidence type="ECO:0000313" key="4">
    <source>
        <dbReference type="Proteomes" id="UP001156441"/>
    </source>
</evidence>
<dbReference type="InterPro" id="IPR036291">
    <property type="entry name" value="NAD(P)-bd_dom_sf"/>
</dbReference>
<sequence>MISGAASGIGAATARRLATEGAAVVGVDVAPAAVVDEITAAGGRADLVAGDVADEDAWRRAAALAVERYGRLDVLVSNAFTVVVKPIADTEPAEWARQLDVNLGGAYLALRTCLPHLVAARGAAVLVSSVHAVAGLPGHPAYAASKGALDALTRQVAVEYGPDVRVNCVLPGPVLTAAWDRVPAEDRERSVAGTALARFGEPAEVAAAIAFLASADASFVTGASLVVDGGWTVSKDSA</sequence>
<gene>
    <name evidence="3" type="ORF">JT362_07630</name>
</gene>